<dbReference type="SUPFAM" id="SSF52980">
    <property type="entry name" value="Restriction endonuclease-like"/>
    <property type="match status" value="1"/>
</dbReference>
<evidence type="ECO:0000313" key="6">
    <source>
        <dbReference type="Proteomes" id="UP000095023"/>
    </source>
</evidence>
<dbReference type="InterPro" id="IPR018828">
    <property type="entry name" value="RRG7"/>
</dbReference>
<proteinExistence type="inferred from homology"/>
<dbReference type="Pfam" id="PF10356">
    <property type="entry name" value="RRG7"/>
    <property type="match status" value="2"/>
</dbReference>
<dbReference type="InterPro" id="IPR011856">
    <property type="entry name" value="tRNA_endonuc-like_dom_sf"/>
</dbReference>
<sequence>MSRSLHTVTRHFPRVSAVSQLLTRPIPAQIRSNIVVHLPARHSSSARLKNFESAKEYAQYAKIQGIGDSQVYKGTLFEHTVRDALRPLGFDLLIVGGGGDHGIDLRGTWKDIKIIVQCKATSKKPGEINIRELEGVLGRETAKSIGVFASLMPLSPKALARFRSSSHAMIYLCTDSYDDGGSIKGLSANPAATALLENHSIVKKTLPNGASTFSLIPVS</sequence>
<name>A0A1E4T9R8_9ASCO</name>
<evidence type="ECO:0000256" key="3">
    <source>
        <dbReference type="ARBA" id="ARBA00014638"/>
    </source>
</evidence>
<keyword evidence="4" id="KW-0496">Mitochondrion</keyword>
<keyword evidence="6" id="KW-1185">Reference proteome</keyword>
<dbReference type="PANTHER" id="PTHR28133:SF1">
    <property type="entry name" value="REQUIRED FOR RESPIRATORY GROWTH PROTEIN 7, MITOCHONDRIAL"/>
    <property type="match status" value="1"/>
</dbReference>
<evidence type="ECO:0000256" key="1">
    <source>
        <dbReference type="ARBA" id="ARBA00004173"/>
    </source>
</evidence>
<comment type="similarity">
    <text evidence="2">Belongs to the RRG7 family.</text>
</comment>
<dbReference type="GO" id="GO:0005739">
    <property type="term" value="C:mitochondrion"/>
    <property type="evidence" value="ECO:0007669"/>
    <property type="project" value="UniProtKB-SubCell"/>
</dbReference>
<accession>A0A1E4T9R8</accession>
<evidence type="ECO:0000313" key="5">
    <source>
        <dbReference type="EMBL" id="ODV88525.1"/>
    </source>
</evidence>
<dbReference type="Gene3D" id="3.40.1350.10">
    <property type="match status" value="1"/>
</dbReference>
<dbReference type="EMBL" id="KV453843">
    <property type="protein sequence ID" value="ODV88525.1"/>
    <property type="molecule type" value="Genomic_DNA"/>
</dbReference>
<evidence type="ECO:0000256" key="4">
    <source>
        <dbReference type="ARBA" id="ARBA00023128"/>
    </source>
</evidence>
<dbReference type="OrthoDB" id="20734at2759"/>
<dbReference type="GO" id="GO:0003676">
    <property type="term" value="F:nucleic acid binding"/>
    <property type="evidence" value="ECO:0007669"/>
    <property type="project" value="InterPro"/>
</dbReference>
<dbReference type="PANTHER" id="PTHR28133">
    <property type="entry name" value="REQUIRED FOR RESPIRATORY GROWTH PROTEIN 7, MITOCHONDRIAL"/>
    <property type="match status" value="1"/>
</dbReference>
<reference evidence="6" key="1">
    <citation type="submission" date="2016-02" db="EMBL/GenBank/DDBJ databases">
        <title>Comparative genomics of biotechnologically important yeasts.</title>
        <authorList>
            <consortium name="DOE Joint Genome Institute"/>
            <person name="Riley R."/>
            <person name="Haridas S."/>
            <person name="Wolfe K.H."/>
            <person name="Lopes M.R."/>
            <person name="Hittinger C.T."/>
            <person name="Goker M."/>
            <person name="Salamov A."/>
            <person name="Wisecaver J."/>
            <person name="Long T.M."/>
            <person name="Aerts A.L."/>
            <person name="Barry K."/>
            <person name="Choi C."/>
            <person name="Clum A."/>
            <person name="Coughlan A.Y."/>
            <person name="Deshpande S."/>
            <person name="Douglass A.P."/>
            <person name="Hanson S.J."/>
            <person name="Klenk H.-P."/>
            <person name="Labutti K."/>
            <person name="Lapidus A."/>
            <person name="Lindquist E."/>
            <person name="Lipzen A."/>
            <person name="Meier-Kolthoff J.P."/>
            <person name="Ohm R.A."/>
            <person name="Otillar R.P."/>
            <person name="Pangilinan J."/>
            <person name="Peng Y."/>
            <person name="Rokas A."/>
            <person name="Rosa C.A."/>
            <person name="Scheuner C."/>
            <person name="Sibirny A.A."/>
            <person name="Slot J.C."/>
            <person name="Stielow J.B."/>
            <person name="Sun H."/>
            <person name="Kurtzman C.P."/>
            <person name="Blackwell M."/>
            <person name="Jeffries T.W."/>
            <person name="Grigoriev I.V."/>
        </authorList>
    </citation>
    <scope>NUCLEOTIDE SEQUENCE [LARGE SCALE GENOMIC DNA]</scope>
    <source>
        <strain evidence="6">NRRL Y-17796</strain>
    </source>
</reference>
<gene>
    <name evidence="5" type="ORF">CANCADRAFT_3164</name>
</gene>
<dbReference type="InterPro" id="IPR011335">
    <property type="entry name" value="Restrct_endonuc-II-like"/>
</dbReference>
<comment type="subcellular location">
    <subcellularLocation>
        <location evidence="1">Mitochondrion</location>
    </subcellularLocation>
</comment>
<evidence type="ECO:0000256" key="2">
    <source>
        <dbReference type="ARBA" id="ARBA00009554"/>
    </source>
</evidence>
<dbReference type="AlphaFoldDB" id="A0A1E4T9R8"/>
<organism evidence="5 6">
    <name type="scientific">Tortispora caseinolytica NRRL Y-17796</name>
    <dbReference type="NCBI Taxonomy" id="767744"/>
    <lineage>
        <taxon>Eukaryota</taxon>
        <taxon>Fungi</taxon>
        <taxon>Dikarya</taxon>
        <taxon>Ascomycota</taxon>
        <taxon>Saccharomycotina</taxon>
        <taxon>Trigonopsidomycetes</taxon>
        <taxon>Trigonopsidales</taxon>
        <taxon>Trigonopsidaceae</taxon>
        <taxon>Tortispora</taxon>
    </lineage>
</organism>
<protein>
    <recommendedName>
        <fullName evidence="3">Required for respiratory growth protein 7, mitochondrial</fullName>
    </recommendedName>
</protein>
<dbReference type="GO" id="GO:0006302">
    <property type="term" value="P:double-strand break repair"/>
    <property type="evidence" value="ECO:0007669"/>
    <property type="project" value="UniProtKB-ARBA"/>
</dbReference>
<dbReference type="Proteomes" id="UP000095023">
    <property type="component" value="Unassembled WGS sequence"/>
</dbReference>